<evidence type="ECO:0000256" key="3">
    <source>
        <dbReference type="ARBA" id="ARBA00019878"/>
    </source>
</evidence>
<dbReference type="AlphaFoldDB" id="A0A7S0HNH8"/>
<keyword evidence="9 11" id="KW-0539">Nucleus</keyword>
<keyword evidence="8 11" id="KW-0508">mRNA splicing</keyword>
<reference evidence="14" key="1">
    <citation type="submission" date="2021-01" db="EMBL/GenBank/DDBJ databases">
        <authorList>
            <person name="Corre E."/>
            <person name="Pelletier E."/>
            <person name="Niang G."/>
            <person name="Scheremetjew M."/>
            <person name="Finn R."/>
            <person name="Kale V."/>
            <person name="Holt S."/>
            <person name="Cochrane G."/>
            <person name="Meng A."/>
            <person name="Brown T."/>
            <person name="Cohen L."/>
        </authorList>
    </citation>
    <scope>NUCLEOTIDE SEQUENCE</scope>
    <source>
        <strain evidence="14">CCMP1374</strain>
    </source>
</reference>
<dbReference type="PANTHER" id="PTHR18847:SF0">
    <property type="entry name" value="NUCLEAR CAP-BINDING PROTEIN SUBUNIT 2"/>
    <property type="match status" value="1"/>
</dbReference>
<keyword evidence="5 11" id="KW-0507">mRNA processing</keyword>
<accession>A0A7S0HNH8</accession>
<keyword evidence="7 10" id="KW-0694">RNA-binding</keyword>
<evidence type="ECO:0000313" key="14">
    <source>
        <dbReference type="EMBL" id="CAD8496952.1"/>
    </source>
</evidence>
<feature type="domain" description="RRM" evidence="13">
    <location>
        <begin position="34"/>
        <end position="112"/>
    </location>
</feature>
<feature type="region of interest" description="Disordered" evidence="12">
    <location>
        <begin position="116"/>
        <end position="224"/>
    </location>
</feature>
<dbReference type="GO" id="GO:0005846">
    <property type="term" value="C:nuclear cap binding complex"/>
    <property type="evidence" value="ECO:0007669"/>
    <property type="project" value="InterPro"/>
</dbReference>
<dbReference type="CDD" id="cd12240">
    <property type="entry name" value="RRM_NCBP2"/>
    <property type="match status" value="1"/>
</dbReference>
<feature type="compositionally biased region" description="Basic and acidic residues" evidence="12">
    <location>
        <begin position="128"/>
        <end position="138"/>
    </location>
</feature>
<dbReference type="InterPro" id="IPR000504">
    <property type="entry name" value="RRM_dom"/>
</dbReference>
<feature type="compositionally biased region" description="Basic and acidic residues" evidence="12">
    <location>
        <begin position="203"/>
        <end position="216"/>
    </location>
</feature>
<comment type="similarity">
    <text evidence="2 11">Belongs to the RRM NCBP2 family.</text>
</comment>
<evidence type="ECO:0000256" key="2">
    <source>
        <dbReference type="ARBA" id="ARBA00010725"/>
    </source>
</evidence>
<dbReference type="GO" id="GO:0045292">
    <property type="term" value="P:mRNA cis splicing, via spliceosome"/>
    <property type="evidence" value="ECO:0007669"/>
    <property type="project" value="InterPro"/>
</dbReference>
<proteinExistence type="inferred from homology"/>
<dbReference type="GO" id="GO:0005634">
    <property type="term" value="C:nucleus"/>
    <property type="evidence" value="ECO:0007669"/>
    <property type="project" value="UniProtKB-SubCell"/>
</dbReference>
<dbReference type="InterPro" id="IPR012677">
    <property type="entry name" value="Nucleotide-bd_a/b_plait_sf"/>
</dbReference>
<dbReference type="InterPro" id="IPR035979">
    <property type="entry name" value="RBD_domain_sf"/>
</dbReference>
<dbReference type="SUPFAM" id="SSF54928">
    <property type="entry name" value="RNA-binding domain, RBD"/>
    <property type="match status" value="1"/>
</dbReference>
<evidence type="ECO:0000256" key="11">
    <source>
        <dbReference type="RuleBase" id="RU364036"/>
    </source>
</evidence>
<sequence>MAHLYKDTGVKSLYSDRKFMGGKDAWQDSLENSTTLYIGNLSFFTTEEQVYELFSRSGELKRVIMGLDRYTKTPCGFCFVEFHHRESTEDALRLISGCKLDERIIRVDWDGGFVEGRQYGRGRSGGQVREEYRGDFDAGRGGWGLDGANTAPSQPLPPPRRRSFDPSSQRGPRDSGGGGGHAPDLGAIAQGQRGGDPPAKRAKPAEEVKNSRFREEKDDDDDDD</sequence>
<evidence type="ECO:0000256" key="12">
    <source>
        <dbReference type="SAM" id="MobiDB-lite"/>
    </source>
</evidence>
<evidence type="ECO:0000259" key="13">
    <source>
        <dbReference type="PROSITE" id="PS50102"/>
    </source>
</evidence>
<evidence type="ECO:0000256" key="1">
    <source>
        <dbReference type="ARBA" id="ARBA00004123"/>
    </source>
</evidence>
<dbReference type="InterPro" id="IPR027157">
    <property type="entry name" value="NCBP2"/>
</dbReference>
<comment type="subcellular location">
    <subcellularLocation>
        <location evidence="1 11">Nucleus</location>
    </subcellularLocation>
</comment>
<evidence type="ECO:0000256" key="4">
    <source>
        <dbReference type="ARBA" id="ARBA00022448"/>
    </source>
</evidence>
<dbReference type="PANTHER" id="PTHR18847">
    <property type="entry name" value="20 KD NUCLEAR CAP BINDING PROTEIN"/>
    <property type="match status" value="1"/>
</dbReference>
<dbReference type="InterPro" id="IPR034148">
    <property type="entry name" value="NCBP2_RRM"/>
</dbReference>
<dbReference type="GO" id="GO:0051028">
    <property type="term" value="P:mRNA transport"/>
    <property type="evidence" value="ECO:0007669"/>
    <property type="project" value="UniProtKB-KW"/>
</dbReference>
<organism evidence="14">
    <name type="scientific">Phaeocystis antarctica</name>
    <dbReference type="NCBI Taxonomy" id="33657"/>
    <lineage>
        <taxon>Eukaryota</taxon>
        <taxon>Haptista</taxon>
        <taxon>Haptophyta</taxon>
        <taxon>Prymnesiophyceae</taxon>
        <taxon>Phaeocystales</taxon>
        <taxon>Phaeocystaceae</taxon>
        <taxon>Phaeocystis</taxon>
    </lineage>
</organism>
<dbReference type="GO" id="GO:0000339">
    <property type="term" value="F:RNA cap binding"/>
    <property type="evidence" value="ECO:0007669"/>
    <property type="project" value="InterPro"/>
</dbReference>
<evidence type="ECO:0000256" key="5">
    <source>
        <dbReference type="ARBA" id="ARBA00022664"/>
    </source>
</evidence>
<dbReference type="PROSITE" id="PS50102">
    <property type="entry name" value="RRM"/>
    <property type="match status" value="1"/>
</dbReference>
<evidence type="ECO:0000256" key="9">
    <source>
        <dbReference type="ARBA" id="ARBA00023242"/>
    </source>
</evidence>
<name>A0A7S0HNH8_9EUKA</name>
<dbReference type="SMART" id="SM00360">
    <property type="entry name" value="RRM"/>
    <property type="match status" value="1"/>
</dbReference>
<dbReference type="Gene3D" id="3.30.70.330">
    <property type="match status" value="1"/>
</dbReference>
<gene>
    <name evidence="14" type="ORF">PANT1444_LOCUS14185</name>
</gene>
<evidence type="ECO:0000256" key="6">
    <source>
        <dbReference type="ARBA" id="ARBA00022816"/>
    </source>
</evidence>
<dbReference type="GO" id="GO:0006401">
    <property type="term" value="P:RNA catabolic process"/>
    <property type="evidence" value="ECO:0007669"/>
    <property type="project" value="UniProtKB-ARBA"/>
</dbReference>
<protein>
    <recommendedName>
        <fullName evidence="3 11">Nuclear cap-binding protein subunit 2</fullName>
    </recommendedName>
    <alternativeName>
        <fullName evidence="11">20 kDa nuclear cap-binding protein</fullName>
    </alternativeName>
</protein>
<evidence type="ECO:0000256" key="8">
    <source>
        <dbReference type="ARBA" id="ARBA00023187"/>
    </source>
</evidence>
<dbReference type="Pfam" id="PF00076">
    <property type="entry name" value="RRM_1"/>
    <property type="match status" value="1"/>
</dbReference>
<keyword evidence="4" id="KW-0813">Transport</keyword>
<evidence type="ECO:0000256" key="7">
    <source>
        <dbReference type="ARBA" id="ARBA00022884"/>
    </source>
</evidence>
<evidence type="ECO:0000256" key="10">
    <source>
        <dbReference type="PROSITE-ProRule" id="PRU00176"/>
    </source>
</evidence>
<dbReference type="EMBL" id="HBEP01025003">
    <property type="protein sequence ID" value="CAD8496952.1"/>
    <property type="molecule type" value="Transcribed_RNA"/>
</dbReference>
<keyword evidence="6" id="KW-0509">mRNA transport</keyword>
<dbReference type="FunFam" id="3.30.70.330:FF:000538">
    <property type="entry name" value="Nuclear cap-binding protein subunit 2"/>
    <property type="match status" value="1"/>
</dbReference>